<dbReference type="EC" id="5.6.2.4" evidence="12"/>
<evidence type="ECO:0000256" key="2">
    <source>
        <dbReference type="ARBA" id="ARBA00022741"/>
    </source>
</evidence>
<keyword evidence="10" id="KW-0413">Isomerase</keyword>
<evidence type="ECO:0000256" key="13">
    <source>
        <dbReference type="ARBA" id="ARBA00034923"/>
    </source>
</evidence>
<dbReference type="SUPFAM" id="SSF52540">
    <property type="entry name" value="P-loop containing nucleoside triphosphate hydrolases"/>
    <property type="match status" value="1"/>
</dbReference>
<dbReference type="InterPro" id="IPR014016">
    <property type="entry name" value="UvrD-like_ATP-bd"/>
</dbReference>
<evidence type="ECO:0000256" key="11">
    <source>
        <dbReference type="ARBA" id="ARBA00034617"/>
    </source>
</evidence>
<evidence type="ECO:0000256" key="15">
    <source>
        <dbReference type="PROSITE-ProRule" id="PRU00560"/>
    </source>
</evidence>
<evidence type="ECO:0000256" key="7">
    <source>
        <dbReference type="ARBA" id="ARBA00022840"/>
    </source>
</evidence>
<keyword evidence="1" id="KW-0540">Nuclease</keyword>
<dbReference type="Gene3D" id="1.10.486.10">
    <property type="entry name" value="PCRA, domain 4"/>
    <property type="match status" value="1"/>
</dbReference>
<keyword evidence="6" id="KW-0269">Exonuclease</keyword>
<evidence type="ECO:0000256" key="10">
    <source>
        <dbReference type="ARBA" id="ARBA00023235"/>
    </source>
</evidence>
<dbReference type="PROSITE" id="PS51198">
    <property type="entry name" value="UVRD_HELICASE_ATP_BIND"/>
    <property type="match status" value="1"/>
</dbReference>
<dbReference type="EMBL" id="RCWN01000001">
    <property type="protein sequence ID" value="RLQ89216.1"/>
    <property type="molecule type" value="Genomic_DNA"/>
</dbReference>
<dbReference type="GO" id="GO:0003677">
    <property type="term" value="F:DNA binding"/>
    <property type="evidence" value="ECO:0007669"/>
    <property type="project" value="UniProtKB-KW"/>
</dbReference>
<comment type="catalytic activity">
    <reaction evidence="14">
        <text>ATP + H2O = ADP + phosphate + H(+)</text>
        <dbReference type="Rhea" id="RHEA:13065"/>
        <dbReference type="ChEBI" id="CHEBI:15377"/>
        <dbReference type="ChEBI" id="CHEBI:15378"/>
        <dbReference type="ChEBI" id="CHEBI:30616"/>
        <dbReference type="ChEBI" id="CHEBI:43474"/>
        <dbReference type="ChEBI" id="CHEBI:456216"/>
        <dbReference type="EC" id="5.6.2.4"/>
    </reaction>
</comment>
<keyword evidence="2 15" id="KW-0547">Nucleotide-binding</keyword>
<evidence type="ECO:0000259" key="17">
    <source>
        <dbReference type="PROSITE" id="PS51198"/>
    </source>
</evidence>
<dbReference type="Pfam" id="PF00580">
    <property type="entry name" value="UvrD-helicase"/>
    <property type="match status" value="1"/>
</dbReference>
<keyword evidence="7 15" id="KW-0067">ATP-binding</keyword>
<keyword evidence="3" id="KW-0227">DNA damage</keyword>
<organism evidence="19 20">
    <name type="scientific">Notoacmeibacter ruber</name>
    <dbReference type="NCBI Taxonomy" id="2670375"/>
    <lineage>
        <taxon>Bacteria</taxon>
        <taxon>Pseudomonadati</taxon>
        <taxon>Pseudomonadota</taxon>
        <taxon>Alphaproteobacteria</taxon>
        <taxon>Hyphomicrobiales</taxon>
        <taxon>Notoacmeibacteraceae</taxon>
        <taxon>Notoacmeibacter</taxon>
    </lineage>
</organism>
<dbReference type="InterPro" id="IPR011335">
    <property type="entry name" value="Restrct_endonuc-II-like"/>
</dbReference>
<dbReference type="GO" id="GO:0004527">
    <property type="term" value="F:exonuclease activity"/>
    <property type="evidence" value="ECO:0007669"/>
    <property type="project" value="UniProtKB-KW"/>
</dbReference>
<dbReference type="PROSITE" id="PS51217">
    <property type="entry name" value="UVRD_HELICASE_CTER"/>
    <property type="match status" value="1"/>
</dbReference>
<dbReference type="Gene3D" id="3.90.320.10">
    <property type="match status" value="1"/>
</dbReference>
<dbReference type="InterPro" id="IPR038726">
    <property type="entry name" value="PDDEXK_AddAB-type"/>
</dbReference>
<dbReference type="Proteomes" id="UP000281094">
    <property type="component" value="Unassembled WGS sequence"/>
</dbReference>
<dbReference type="GO" id="GO:0005829">
    <property type="term" value="C:cytosol"/>
    <property type="evidence" value="ECO:0007669"/>
    <property type="project" value="TreeGrafter"/>
</dbReference>
<comment type="catalytic activity">
    <reaction evidence="11">
        <text>Couples ATP hydrolysis with the unwinding of duplex DNA by translocating in the 3'-5' direction.</text>
        <dbReference type="EC" id="5.6.2.4"/>
    </reaction>
</comment>
<dbReference type="GO" id="GO:0043138">
    <property type="term" value="F:3'-5' DNA helicase activity"/>
    <property type="evidence" value="ECO:0007669"/>
    <property type="project" value="UniProtKB-EC"/>
</dbReference>
<dbReference type="SUPFAM" id="SSF52980">
    <property type="entry name" value="Restriction endonuclease-like"/>
    <property type="match status" value="1"/>
</dbReference>
<feature type="region of interest" description="Disordered" evidence="16">
    <location>
        <begin position="936"/>
        <end position="974"/>
    </location>
</feature>
<dbReference type="Pfam" id="PF12705">
    <property type="entry name" value="PDDEXK_1"/>
    <property type="match status" value="1"/>
</dbReference>
<evidence type="ECO:0000256" key="5">
    <source>
        <dbReference type="ARBA" id="ARBA00022806"/>
    </source>
</evidence>
<evidence type="ECO:0000256" key="14">
    <source>
        <dbReference type="ARBA" id="ARBA00048988"/>
    </source>
</evidence>
<reference evidence="19 20" key="1">
    <citation type="submission" date="2018-10" db="EMBL/GenBank/DDBJ databases">
        <title>Notoacmeibacter sp. M2BS9Y-3-1, whole genome shotgun sequence.</title>
        <authorList>
            <person name="Tuo L."/>
        </authorList>
    </citation>
    <scope>NUCLEOTIDE SEQUENCE [LARGE SCALE GENOMIC DNA]</scope>
    <source>
        <strain evidence="19 20">M2BS9Y-3-1</strain>
    </source>
</reference>
<protein>
    <recommendedName>
        <fullName evidence="12">DNA 3'-5' helicase</fullName>
        <ecNumber evidence="12">5.6.2.4</ecNumber>
    </recommendedName>
    <alternativeName>
        <fullName evidence="13">DNA 3'-5' helicase II</fullName>
    </alternativeName>
</protein>
<dbReference type="GO" id="GO:0005524">
    <property type="term" value="F:ATP binding"/>
    <property type="evidence" value="ECO:0007669"/>
    <property type="project" value="UniProtKB-UniRule"/>
</dbReference>
<dbReference type="InterPro" id="IPR014151">
    <property type="entry name" value="DNA_helicase_AddA"/>
</dbReference>
<keyword evidence="4 15" id="KW-0378">Hydrolase</keyword>
<dbReference type="NCBIfam" id="TIGR02784">
    <property type="entry name" value="addA_alphas"/>
    <property type="match status" value="1"/>
</dbReference>
<evidence type="ECO:0000256" key="6">
    <source>
        <dbReference type="ARBA" id="ARBA00022839"/>
    </source>
</evidence>
<name>A0A3L7JEW6_9HYPH</name>
<dbReference type="AlphaFoldDB" id="A0A3L7JEW6"/>
<evidence type="ECO:0000256" key="9">
    <source>
        <dbReference type="ARBA" id="ARBA00023204"/>
    </source>
</evidence>
<proteinExistence type="predicted"/>
<evidence type="ECO:0000256" key="16">
    <source>
        <dbReference type="SAM" id="MobiDB-lite"/>
    </source>
</evidence>
<feature type="binding site" evidence="15">
    <location>
        <begin position="31"/>
        <end position="38"/>
    </location>
    <ligand>
        <name>ATP</name>
        <dbReference type="ChEBI" id="CHEBI:30616"/>
    </ligand>
</feature>
<dbReference type="Gene3D" id="3.40.50.300">
    <property type="entry name" value="P-loop containing nucleotide triphosphate hydrolases"/>
    <property type="match status" value="4"/>
</dbReference>
<accession>A0A3L7JEW6</accession>
<evidence type="ECO:0000256" key="8">
    <source>
        <dbReference type="ARBA" id="ARBA00023125"/>
    </source>
</evidence>
<dbReference type="GO" id="GO:0000725">
    <property type="term" value="P:recombinational repair"/>
    <property type="evidence" value="ECO:0007669"/>
    <property type="project" value="TreeGrafter"/>
</dbReference>
<dbReference type="PANTHER" id="PTHR11070:SF2">
    <property type="entry name" value="ATP-DEPENDENT DNA HELICASE SRS2"/>
    <property type="match status" value="1"/>
</dbReference>
<comment type="caution">
    <text evidence="19">The sequence shown here is derived from an EMBL/GenBank/DDBJ whole genome shotgun (WGS) entry which is preliminary data.</text>
</comment>
<keyword evidence="8" id="KW-0238">DNA-binding</keyword>
<feature type="domain" description="UvrD-like helicase ATP-binding" evidence="17">
    <location>
        <begin position="10"/>
        <end position="495"/>
    </location>
</feature>
<evidence type="ECO:0000256" key="4">
    <source>
        <dbReference type="ARBA" id="ARBA00022801"/>
    </source>
</evidence>
<evidence type="ECO:0000256" key="12">
    <source>
        <dbReference type="ARBA" id="ARBA00034808"/>
    </source>
</evidence>
<evidence type="ECO:0000256" key="3">
    <source>
        <dbReference type="ARBA" id="ARBA00022763"/>
    </source>
</evidence>
<evidence type="ECO:0000313" key="19">
    <source>
        <dbReference type="EMBL" id="RLQ89216.1"/>
    </source>
</evidence>
<keyword evidence="20" id="KW-1185">Reference proteome</keyword>
<feature type="domain" description="UvrD-like helicase C-terminal" evidence="18">
    <location>
        <begin position="496"/>
        <end position="797"/>
    </location>
</feature>
<dbReference type="GO" id="GO:0033202">
    <property type="term" value="C:DNA helicase complex"/>
    <property type="evidence" value="ECO:0007669"/>
    <property type="project" value="TreeGrafter"/>
</dbReference>
<gene>
    <name evidence="19" type="primary">addA</name>
    <name evidence="19" type="ORF">D8780_14170</name>
</gene>
<dbReference type="InterPro" id="IPR014017">
    <property type="entry name" value="DNA_helicase_UvrD-like_C"/>
</dbReference>
<dbReference type="Pfam" id="PF13361">
    <property type="entry name" value="UvrD_C"/>
    <property type="match status" value="1"/>
</dbReference>
<evidence type="ECO:0000259" key="18">
    <source>
        <dbReference type="PROSITE" id="PS51217"/>
    </source>
</evidence>
<dbReference type="InterPro" id="IPR011604">
    <property type="entry name" value="PDDEXK-like_dom_sf"/>
</dbReference>
<evidence type="ECO:0000313" key="20">
    <source>
        <dbReference type="Proteomes" id="UP000281094"/>
    </source>
</evidence>
<dbReference type="InterPro" id="IPR000212">
    <property type="entry name" value="DNA_helicase_UvrD/REP"/>
</dbReference>
<dbReference type="PANTHER" id="PTHR11070">
    <property type="entry name" value="UVRD / RECB / PCRA DNA HELICASE FAMILY MEMBER"/>
    <property type="match status" value="1"/>
</dbReference>
<sequence>MIVRNDWDITASTIESQRQAADPALSAWVSANAGSGKTHVLANRVVRLLLDGVQPNRILCLTYTKAAAANMSARVFGLLGAWTHLDDEQLAATIRDMEGFPPDTERLSRARRLFAEALETPGGLKIQTIHAFCEAILHQFPLEAGIAGHFEMMDTAMEAALLADARRRLLTKATSGSDAGLFDAFDHIMARAGETGLDRLLTDIIRKRDELTPVLADRESIMARLRDQLGLHEGLTVESLLADALPPEGWDKNAISDLRAHCDQLGAKRPLDFCDKLLVALDQDDPLARFHAFAHALRKDNGEAYGEKWLFGAKLLQARGDAFVSNYHSAVNDVSTVERQLNTLDLLEATHAALTLAEALLDRYERSKIARGLLDFSDLVTRTADLLTRNRAASWVQYKLDKGIDHLLVDEAQDTSPRQWRVIEALASEFFAGEGSKADQRRTIFAVGDEKQSIYSFQGAEPGQFSEAGARFGARIRQAEKGFARVKLRQSFRSTPDILSAVDQTFGTADARRGLMQNDEPVEHETVRASHAGDVELWPYLTADEAETPARWVEGLDPSAAPAAKLADEVAGQIADWLSHHSRLPGKASRIRAGDVLVLVRKRDRFIHALARALKKKGVSVAGTDRLHLSDHIAVQDLTAIGRFVQQPNDDLALAGLLKSPFFALTDDDLMALLLPRDSRSLWQRLRQAGADDGRFEAAASQLGIWRDEAGYRRPADFFGAVLGRDGGRRKLIARLGPEAGEVIDEFQRFVMAQEKLGLTDLERVVDALSHSAPEIKREMEQGRDEVRIMTVHAAKGLEAPIVFLVDSGGAPSHHSHLPELMRLPLKTGKHGPSTDAYLWKAPELGRVPQMEELKTLTLTAQEEEYRRLLYVGMTRAEDRLIVCGYCGKAAPDHPTWLNLVQSGLEASGKVVPMTEHPVVQGRQVLRYAPSAHPALPLAANEETTSPTAERPLPFDPLRQFPAPDPAPRPLSPSGAGDLLETAIDDSETEAVAGVSPVLGMDHAPVAWPIRKGLAVHRLLELLAEYPAEQRHDACDRWLSGHDFTQSEQRSIRENVLAVLDHPEFSAAFASGSRAEVSIAGTLIVQGRKRAVSGIIDRIAVSEDEVLAVDFKTNATIPDSEDAVPEAYAGQMALYRALLVQLFPEKAVRCALIFTGGPRLVALSETLLDATAERLGVKSDQKASDRQGS</sequence>
<keyword evidence="5 15" id="KW-0347">Helicase</keyword>
<dbReference type="InterPro" id="IPR027417">
    <property type="entry name" value="P-loop_NTPase"/>
</dbReference>
<keyword evidence="9" id="KW-0234">DNA repair</keyword>
<evidence type="ECO:0000256" key="1">
    <source>
        <dbReference type="ARBA" id="ARBA00022722"/>
    </source>
</evidence>